<sequence length="61" mass="6531">RRAPGFRLSPSAPARPVAPLRPPAGRVAISPGGSHAQPARPHLRGRGGHRRRPPPLLRPEL</sequence>
<protein>
    <submittedName>
        <fullName evidence="2">Uncharacterized protein</fullName>
    </submittedName>
</protein>
<evidence type="ECO:0000313" key="2">
    <source>
        <dbReference type="EMBL" id="CAA9569032.1"/>
    </source>
</evidence>
<feature type="non-terminal residue" evidence="2">
    <location>
        <position position="1"/>
    </location>
</feature>
<dbReference type="AlphaFoldDB" id="A0A6J4V703"/>
<dbReference type="EMBL" id="CADCWF010000232">
    <property type="protein sequence ID" value="CAA9569032.1"/>
    <property type="molecule type" value="Genomic_DNA"/>
</dbReference>
<evidence type="ECO:0000256" key="1">
    <source>
        <dbReference type="SAM" id="MobiDB-lite"/>
    </source>
</evidence>
<feature type="compositionally biased region" description="Low complexity" evidence="1">
    <location>
        <begin position="7"/>
        <end position="28"/>
    </location>
</feature>
<proteinExistence type="predicted"/>
<feature type="non-terminal residue" evidence="2">
    <location>
        <position position="61"/>
    </location>
</feature>
<gene>
    <name evidence="2" type="ORF">AVDCRST_MAG59-3309</name>
</gene>
<organism evidence="2">
    <name type="scientific">uncultured Thermomicrobiales bacterium</name>
    <dbReference type="NCBI Taxonomy" id="1645740"/>
    <lineage>
        <taxon>Bacteria</taxon>
        <taxon>Pseudomonadati</taxon>
        <taxon>Thermomicrobiota</taxon>
        <taxon>Thermomicrobia</taxon>
        <taxon>Thermomicrobiales</taxon>
        <taxon>environmental samples</taxon>
    </lineage>
</organism>
<feature type="compositionally biased region" description="Basic residues" evidence="1">
    <location>
        <begin position="41"/>
        <end position="53"/>
    </location>
</feature>
<name>A0A6J4V703_9BACT</name>
<feature type="region of interest" description="Disordered" evidence="1">
    <location>
        <begin position="1"/>
        <end position="61"/>
    </location>
</feature>
<accession>A0A6J4V703</accession>
<reference evidence="2" key="1">
    <citation type="submission" date="2020-02" db="EMBL/GenBank/DDBJ databases">
        <authorList>
            <person name="Meier V. D."/>
        </authorList>
    </citation>
    <scope>NUCLEOTIDE SEQUENCE</scope>
    <source>
        <strain evidence="2">AVDCRST_MAG59</strain>
    </source>
</reference>